<dbReference type="InterPro" id="IPR013320">
    <property type="entry name" value="ConA-like_dom_sf"/>
</dbReference>
<keyword evidence="11 21" id="KW-0547">Nucleotide-binding</keyword>
<evidence type="ECO:0000256" key="8">
    <source>
        <dbReference type="ARBA" id="ARBA00022692"/>
    </source>
</evidence>
<proteinExistence type="inferred from homology"/>
<dbReference type="Gene3D" id="1.10.510.10">
    <property type="entry name" value="Transferase(Phosphotransferase) domain 1"/>
    <property type="match status" value="1"/>
</dbReference>
<dbReference type="HOGENOM" id="CLU_000288_62_6_1"/>
<comment type="similarity">
    <text evidence="3">In the C-terminal section; belongs to the protein kinase superfamily. Ser/Thr protein kinase family.</text>
</comment>
<reference evidence="23" key="1">
    <citation type="submission" date="2015-04" db="UniProtKB">
        <authorList>
            <consortium name="EnsemblPlants"/>
        </authorList>
    </citation>
    <scope>IDENTIFICATION</scope>
    <source>
        <strain evidence="23">SL10</strain>
    </source>
</reference>
<dbReference type="InterPro" id="IPR008271">
    <property type="entry name" value="Ser/Thr_kinase_AS"/>
</dbReference>
<sequence length="676" mass="74200">MRDRDQDGTTKFYLSIVPLVNRYTTRTGWCNSICHKFFFPQDAGNSSHDNNSSKAAKQANATAARLRSAMAMAGNHRSSQLHLLLLFCCTTTLRAAALSFDYDFSADAAKNLVFMGDAAHAGDRINLTNLGVWRAGRVAHRQLVRLWDDDVGGGRTTTTSFTTAFSFAIGRNSTNQPADGMAFFVGLPRDNLPPHSDGAFFGLLSNNYFGPYGSPRTVGVEFDTFSNPMWDPEGTVDHVGIDVNTVTSKNTTAMPTLSLLAGVMRAEVSYDAAAARMAVTLRTLDGMSYSVEAAVDLRAAGLPQDAAVGFSAATGDLVESHQLLSWSFNSSTVFLVYKKHKCLLPWQRSTTAPRLHSLLRSQLKSYTYSKVRKMTKSFTHTLGKGGYGTVYKGSLSDGSTIAVKILEDSNNDGEDFINEVSSIGRTSHINVVTLLGLCHHGSKRALIYEYMPNGSLDKFAVGGNDTMQQEKFLISWEKLYDILVGVAQGLDYLHHWCNHRVVHLDIKPQNILLDQDFCPKISDFGLAKLCKPKESKISIGCARGTIGYMAPEVFWGHRGAVTTKSDVYSYGMLILHMVGERENINASTESGSKYFPEWLYDNLNQFCGVPSGGIDGSNSTSEVAHKLVIIGFWCIQSAPTDRPSMSEVIDMFDRSLTELQLPPRISCCGNYNESFG</sequence>
<dbReference type="GO" id="GO:0005524">
    <property type="term" value="F:ATP binding"/>
    <property type="evidence" value="ECO:0007669"/>
    <property type="project" value="UniProtKB-UniRule"/>
</dbReference>
<feature type="domain" description="Protein kinase" evidence="22">
    <location>
        <begin position="376"/>
        <end position="656"/>
    </location>
</feature>
<keyword evidence="17" id="KW-0675">Receptor</keyword>
<feature type="binding site" evidence="21">
    <location>
        <position position="404"/>
    </location>
    <ligand>
        <name>ATP</name>
        <dbReference type="ChEBI" id="CHEBI:30616"/>
    </ligand>
</feature>
<dbReference type="AlphaFoldDB" id="A0A0E0IAF9"/>
<evidence type="ECO:0000256" key="19">
    <source>
        <dbReference type="ARBA" id="ARBA00047899"/>
    </source>
</evidence>
<evidence type="ECO:0000256" key="16">
    <source>
        <dbReference type="ARBA" id="ARBA00023157"/>
    </source>
</evidence>
<dbReference type="eggNOG" id="KOG1187">
    <property type="taxonomic scope" value="Eukaryota"/>
</dbReference>
<dbReference type="FunFam" id="3.30.200.20:FF:000059">
    <property type="entry name" value="S-receptor-like serine/threonine-protein kinase"/>
    <property type="match status" value="1"/>
</dbReference>
<comment type="subcellular location">
    <subcellularLocation>
        <location evidence="1">Cell membrane</location>
        <topology evidence="1">Single-pass type I membrane protein</topology>
    </subcellularLocation>
</comment>
<evidence type="ECO:0000259" key="22">
    <source>
        <dbReference type="PROSITE" id="PS50011"/>
    </source>
</evidence>
<evidence type="ECO:0000256" key="2">
    <source>
        <dbReference type="ARBA" id="ARBA00008536"/>
    </source>
</evidence>
<keyword evidence="24" id="KW-1185">Reference proteome</keyword>
<evidence type="ECO:0000256" key="12">
    <source>
        <dbReference type="ARBA" id="ARBA00022777"/>
    </source>
</evidence>
<dbReference type="GO" id="GO:0005886">
    <property type="term" value="C:plasma membrane"/>
    <property type="evidence" value="ECO:0007669"/>
    <property type="project" value="UniProtKB-SubCell"/>
</dbReference>
<dbReference type="Pfam" id="PF00069">
    <property type="entry name" value="Pkinase"/>
    <property type="match status" value="1"/>
</dbReference>
<dbReference type="SUPFAM" id="SSF56112">
    <property type="entry name" value="Protein kinase-like (PK-like)"/>
    <property type="match status" value="1"/>
</dbReference>
<evidence type="ECO:0000256" key="14">
    <source>
        <dbReference type="ARBA" id="ARBA00022989"/>
    </source>
</evidence>
<dbReference type="SMART" id="SM00220">
    <property type="entry name" value="S_TKc"/>
    <property type="match status" value="1"/>
</dbReference>
<comment type="catalytic activity">
    <reaction evidence="19">
        <text>L-threonyl-[protein] + ATP = O-phospho-L-threonyl-[protein] + ADP + H(+)</text>
        <dbReference type="Rhea" id="RHEA:46608"/>
        <dbReference type="Rhea" id="RHEA-COMP:11060"/>
        <dbReference type="Rhea" id="RHEA-COMP:11605"/>
        <dbReference type="ChEBI" id="CHEBI:15378"/>
        <dbReference type="ChEBI" id="CHEBI:30013"/>
        <dbReference type="ChEBI" id="CHEBI:30616"/>
        <dbReference type="ChEBI" id="CHEBI:61977"/>
        <dbReference type="ChEBI" id="CHEBI:456216"/>
        <dbReference type="EC" id="2.7.11.1"/>
    </reaction>
</comment>
<dbReference type="PROSITE" id="PS00307">
    <property type="entry name" value="LECTIN_LEGUME_BETA"/>
    <property type="match status" value="1"/>
</dbReference>
<dbReference type="Gene3D" id="3.30.200.20">
    <property type="entry name" value="Phosphorylase Kinase, domain 1"/>
    <property type="match status" value="1"/>
</dbReference>
<dbReference type="InterPro" id="IPR017441">
    <property type="entry name" value="Protein_kinase_ATP_BS"/>
</dbReference>
<evidence type="ECO:0000256" key="17">
    <source>
        <dbReference type="ARBA" id="ARBA00023170"/>
    </source>
</evidence>
<evidence type="ECO:0000256" key="4">
    <source>
        <dbReference type="ARBA" id="ARBA00012513"/>
    </source>
</evidence>
<dbReference type="InterPro" id="IPR000719">
    <property type="entry name" value="Prot_kinase_dom"/>
</dbReference>
<dbReference type="Gramene" id="ONIVA08G11790.2">
    <property type="protein sequence ID" value="ONIVA08G11790.2"/>
    <property type="gene ID" value="ONIVA08G11790"/>
</dbReference>
<dbReference type="PANTHER" id="PTHR27009">
    <property type="entry name" value="RUST RESISTANCE KINASE LR10-RELATED"/>
    <property type="match status" value="1"/>
</dbReference>
<dbReference type="PROSITE" id="PS00108">
    <property type="entry name" value="PROTEIN_KINASE_ST"/>
    <property type="match status" value="1"/>
</dbReference>
<evidence type="ECO:0000256" key="15">
    <source>
        <dbReference type="ARBA" id="ARBA00023136"/>
    </source>
</evidence>
<keyword evidence="14" id="KW-1133">Transmembrane helix</keyword>
<dbReference type="InterPro" id="IPR011009">
    <property type="entry name" value="Kinase-like_dom_sf"/>
</dbReference>
<dbReference type="InterPro" id="IPR001220">
    <property type="entry name" value="Legume_lectin_dom"/>
</dbReference>
<keyword evidence="6" id="KW-0245">EGF-like domain</keyword>
<protein>
    <recommendedName>
        <fullName evidence="4">non-specific serine/threonine protein kinase</fullName>
        <ecNumber evidence="4">2.7.11.1</ecNumber>
    </recommendedName>
</protein>
<evidence type="ECO:0000256" key="9">
    <source>
        <dbReference type="ARBA" id="ARBA00022729"/>
    </source>
</evidence>
<keyword evidence="10" id="KW-0430">Lectin</keyword>
<evidence type="ECO:0000256" key="11">
    <source>
        <dbReference type="ARBA" id="ARBA00022741"/>
    </source>
</evidence>
<evidence type="ECO:0000313" key="24">
    <source>
        <dbReference type="Proteomes" id="UP000006591"/>
    </source>
</evidence>
<evidence type="ECO:0000256" key="18">
    <source>
        <dbReference type="ARBA" id="ARBA00023180"/>
    </source>
</evidence>
<evidence type="ECO:0000256" key="13">
    <source>
        <dbReference type="ARBA" id="ARBA00022840"/>
    </source>
</evidence>
<evidence type="ECO:0000256" key="10">
    <source>
        <dbReference type="ARBA" id="ARBA00022734"/>
    </source>
</evidence>
<dbReference type="SUPFAM" id="SSF49899">
    <property type="entry name" value="Concanavalin A-like lectins/glucanases"/>
    <property type="match status" value="1"/>
</dbReference>
<keyword evidence="9" id="KW-0732">Signal</keyword>
<dbReference type="InterPro" id="IPR019825">
    <property type="entry name" value="Lectin_legB_Mn/Ca_BS"/>
</dbReference>
<dbReference type="EC" id="2.7.11.1" evidence="4"/>
<reference evidence="23" key="2">
    <citation type="submission" date="2018-04" db="EMBL/GenBank/DDBJ databases">
        <title>OnivRS2 (Oryza nivara Reference Sequence Version 2).</title>
        <authorList>
            <person name="Zhang J."/>
            <person name="Kudrna D."/>
            <person name="Lee S."/>
            <person name="Talag J."/>
            <person name="Rajasekar S."/>
            <person name="Welchert J."/>
            <person name="Hsing Y.-I."/>
            <person name="Wing R.A."/>
        </authorList>
    </citation>
    <scope>NUCLEOTIDE SEQUENCE [LARGE SCALE GENOMIC DNA]</scope>
    <source>
        <strain evidence="23">SL10</strain>
    </source>
</reference>
<evidence type="ECO:0000256" key="6">
    <source>
        <dbReference type="ARBA" id="ARBA00022536"/>
    </source>
</evidence>
<dbReference type="GO" id="GO:0004674">
    <property type="term" value="F:protein serine/threonine kinase activity"/>
    <property type="evidence" value="ECO:0007669"/>
    <property type="project" value="UniProtKB-KW"/>
</dbReference>
<accession>A0A0E0IAF9</accession>
<name>A0A0E0IAF9_ORYNI</name>
<evidence type="ECO:0000313" key="23">
    <source>
        <dbReference type="EnsemblPlants" id="ONIVA08G11790.2"/>
    </source>
</evidence>
<dbReference type="GO" id="GO:0030246">
    <property type="term" value="F:carbohydrate binding"/>
    <property type="evidence" value="ECO:0007669"/>
    <property type="project" value="UniProtKB-KW"/>
</dbReference>
<keyword evidence="8" id="KW-0812">Transmembrane</keyword>
<dbReference type="InterPro" id="IPR045874">
    <property type="entry name" value="LRK10/LRL21-25-like"/>
</dbReference>
<keyword evidence="16" id="KW-1015">Disulfide bond</keyword>
<keyword evidence="18" id="KW-0325">Glycoprotein</keyword>
<dbReference type="PROSITE" id="PS00107">
    <property type="entry name" value="PROTEIN_KINASE_ATP"/>
    <property type="match status" value="1"/>
</dbReference>
<organism evidence="23">
    <name type="scientific">Oryza nivara</name>
    <name type="common">Indian wild rice</name>
    <name type="synonym">Oryza sativa f. spontanea</name>
    <dbReference type="NCBI Taxonomy" id="4536"/>
    <lineage>
        <taxon>Eukaryota</taxon>
        <taxon>Viridiplantae</taxon>
        <taxon>Streptophyta</taxon>
        <taxon>Embryophyta</taxon>
        <taxon>Tracheophyta</taxon>
        <taxon>Spermatophyta</taxon>
        <taxon>Magnoliopsida</taxon>
        <taxon>Liliopsida</taxon>
        <taxon>Poales</taxon>
        <taxon>Poaceae</taxon>
        <taxon>BOP clade</taxon>
        <taxon>Oryzoideae</taxon>
        <taxon>Oryzeae</taxon>
        <taxon>Oryzinae</taxon>
        <taxon>Oryza</taxon>
    </lineage>
</organism>
<dbReference type="Pfam" id="PF00139">
    <property type="entry name" value="Lectin_legB"/>
    <property type="match status" value="1"/>
</dbReference>
<evidence type="ECO:0000256" key="5">
    <source>
        <dbReference type="ARBA" id="ARBA00022527"/>
    </source>
</evidence>
<evidence type="ECO:0000256" key="21">
    <source>
        <dbReference type="PROSITE-ProRule" id="PRU10141"/>
    </source>
</evidence>
<evidence type="ECO:0000256" key="7">
    <source>
        <dbReference type="ARBA" id="ARBA00022679"/>
    </source>
</evidence>
<dbReference type="Gene3D" id="2.60.120.200">
    <property type="match status" value="1"/>
</dbReference>
<dbReference type="STRING" id="4536.A0A0E0IAF9"/>
<dbReference type="PROSITE" id="PS50011">
    <property type="entry name" value="PROTEIN_KINASE_DOM"/>
    <property type="match status" value="1"/>
</dbReference>
<dbReference type="EnsemblPlants" id="ONIVA08G11790.2">
    <property type="protein sequence ID" value="ONIVA08G11790.2"/>
    <property type="gene ID" value="ONIVA08G11790"/>
</dbReference>
<evidence type="ECO:0000256" key="3">
    <source>
        <dbReference type="ARBA" id="ARBA00010217"/>
    </source>
</evidence>
<keyword evidence="13 21" id="KW-0067">ATP-binding</keyword>
<keyword evidence="7" id="KW-0808">Transferase</keyword>
<keyword evidence="15" id="KW-0472">Membrane</keyword>
<dbReference type="Proteomes" id="UP000006591">
    <property type="component" value="Chromosome 8"/>
</dbReference>
<evidence type="ECO:0000256" key="1">
    <source>
        <dbReference type="ARBA" id="ARBA00004251"/>
    </source>
</evidence>
<comment type="similarity">
    <text evidence="2">In the N-terminal section; belongs to the leguminous lectin family.</text>
</comment>
<keyword evidence="12" id="KW-0418">Kinase</keyword>
<keyword evidence="5" id="KW-0723">Serine/threonine-protein kinase</keyword>
<dbReference type="FunFam" id="1.10.510.10:FF:000590">
    <property type="entry name" value="PR5-like receptor kinase"/>
    <property type="match status" value="1"/>
</dbReference>
<dbReference type="CDD" id="cd06899">
    <property type="entry name" value="lectin_legume_LecRK_Arcelin_ConA"/>
    <property type="match status" value="1"/>
</dbReference>
<evidence type="ECO:0000256" key="20">
    <source>
        <dbReference type="ARBA" id="ARBA00048679"/>
    </source>
</evidence>
<comment type="catalytic activity">
    <reaction evidence="20">
        <text>L-seryl-[protein] + ATP = O-phospho-L-seryl-[protein] + ADP + H(+)</text>
        <dbReference type="Rhea" id="RHEA:17989"/>
        <dbReference type="Rhea" id="RHEA-COMP:9863"/>
        <dbReference type="Rhea" id="RHEA-COMP:11604"/>
        <dbReference type="ChEBI" id="CHEBI:15378"/>
        <dbReference type="ChEBI" id="CHEBI:29999"/>
        <dbReference type="ChEBI" id="CHEBI:30616"/>
        <dbReference type="ChEBI" id="CHEBI:83421"/>
        <dbReference type="ChEBI" id="CHEBI:456216"/>
        <dbReference type="EC" id="2.7.11.1"/>
    </reaction>
</comment>